<protein>
    <recommendedName>
        <fullName evidence="2">Pyridoxamine 5'-phosphate oxidase N-terminal domain-containing protein</fullName>
    </recommendedName>
</protein>
<dbReference type="GO" id="GO:0016627">
    <property type="term" value="F:oxidoreductase activity, acting on the CH-CH group of donors"/>
    <property type="evidence" value="ECO:0007669"/>
    <property type="project" value="TreeGrafter"/>
</dbReference>
<dbReference type="SUPFAM" id="SSF50475">
    <property type="entry name" value="FMN-binding split barrel"/>
    <property type="match status" value="1"/>
</dbReference>
<dbReference type="AlphaFoldDB" id="R7Y6I9"/>
<evidence type="ECO:0000259" key="2">
    <source>
        <dbReference type="Pfam" id="PF01243"/>
    </source>
</evidence>
<keyword evidence="1" id="KW-0560">Oxidoreductase</keyword>
<dbReference type="InterPro" id="IPR052019">
    <property type="entry name" value="F420H2_bilvrd_red/Heme_oxyg"/>
</dbReference>
<dbReference type="Pfam" id="PF01243">
    <property type="entry name" value="PNPOx_N"/>
    <property type="match status" value="1"/>
</dbReference>
<dbReference type="NCBIfam" id="TIGR03668">
    <property type="entry name" value="Rv0121_F420"/>
    <property type="match status" value="1"/>
</dbReference>
<dbReference type="PATRIC" id="fig|1316928.3.peg.3360"/>
<evidence type="ECO:0000313" key="3">
    <source>
        <dbReference type="EMBL" id="EON31625.1"/>
    </source>
</evidence>
<dbReference type="PANTHER" id="PTHR35176:SF2">
    <property type="entry name" value="F420H(2)-DEPENDENT REDUCTASE RV1155"/>
    <property type="match status" value="1"/>
</dbReference>
<comment type="caution">
    <text evidence="3">The sequence shown here is derived from an EMBL/GenBank/DDBJ whole genome shotgun (WGS) entry which is preliminary data.</text>
</comment>
<dbReference type="Proteomes" id="UP000013569">
    <property type="component" value="Unassembled WGS sequence"/>
</dbReference>
<dbReference type="InterPro" id="IPR011576">
    <property type="entry name" value="Pyridox_Oxase_N"/>
</dbReference>
<feature type="domain" description="Pyridoxamine 5'-phosphate oxidase N-terminal" evidence="2">
    <location>
        <begin position="42"/>
        <end position="162"/>
    </location>
</feature>
<reference evidence="3 4" key="1">
    <citation type="journal article" date="2013" name="Genome Announc.">
        <title>Draft Genome Sequence of a Benzothiophene-Desulfurizing Bacterium, Gordona terrae Strain C-6.</title>
        <authorList>
            <person name="Wang W."/>
            <person name="Ma T."/>
            <person name="Ren Y."/>
            <person name="Li G."/>
        </authorList>
    </citation>
    <scope>NUCLEOTIDE SEQUENCE [LARGE SCALE GENOMIC DNA]</scope>
    <source>
        <strain evidence="3 4">C-6</strain>
    </source>
</reference>
<proteinExistence type="predicted"/>
<evidence type="ECO:0000313" key="4">
    <source>
        <dbReference type="Proteomes" id="UP000013569"/>
    </source>
</evidence>
<accession>R7Y6I9</accession>
<sequence>MPVLIGHVEPHLPAGVAFRLFRRPARHANACHPRGMDLRLSRERFAAARSVRLATVSPGNKPHLVPVVFAIDDDVIYTCVDHKPKRTTALRRLANIADNPAVSLLADLYSDSWDELWWVRVDGRAHVVDAGEPVGSHGIDVLAAKYPQYRLRRPDGPVIVVESLTWHGWSATP</sequence>
<evidence type="ECO:0000256" key="1">
    <source>
        <dbReference type="ARBA" id="ARBA00023002"/>
    </source>
</evidence>
<name>R7Y6I9_9ACTN</name>
<dbReference type="Gene3D" id="2.30.110.10">
    <property type="entry name" value="Electron Transport, Fmn-binding Protein, Chain A"/>
    <property type="match status" value="1"/>
</dbReference>
<dbReference type="GO" id="GO:0070967">
    <property type="term" value="F:coenzyme F420 binding"/>
    <property type="evidence" value="ECO:0007669"/>
    <property type="project" value="TreeGrafter"/>
</dbReference>
<gene>
    <name evidence="3" type="ORF">GTC6_16635</name>
</gene>
<dbReference type="EMBL" id="AQPW01000022">
    <property type="protein sequence ID" value="EON31625.1"/>
    <property type="molecule type" value="Genomic_DNA"/>
</dbReference>
<organism evidence="3 4">
    <name type="scientific">Gordonia terrae C-6</name>
    <dbReference type="NCBI Taxonomy" id="1316928"/>
    <lineage>
        <taxon>Bacteria</taxon>
        <taxon>Bacillati</taxon>
        <taxon>Actinomycetota</taxon>
        <taxon>Actinomycetes</taxon>
        <taxon>Mycobacteriales</taxon>
        <taxon>Gordoniaceae</taxon>
        <taxon>Gordonia</taxon>
    </lineage>
</organism>
<dbReference type="GO" id="GO:0005829">
    <property type="term" value="C:cytosol"/>
    <property type="evidence" value="ECO:0007669"/>
    <property type="project" value="TreeGrafter"/>
</dbReference>
<dbReference type="PANTHER" id="PTHR35176">
    <property type="entry name" value="HEME OXYGENASE HI_0854-RELATED"/>
    <property type="match status" value="1"/>
</dbReference>
<dbReference type="InterPro" id="IPR019967">
    <property type="entry name" value="F420-dep_enz_PPOX_Rv0121"/>
</dbReference>
<dbReference type="InterPro" id="IPR012349">
    <property type="entry name" value="Split_barrel_FMN-bd"/>
</dbReference>